<protein>
    <submittedName>
        <fullName evidence="1">Uncharacterized protein</fullName>
    </submittedName>
</protein>
<dbReference type="Proteomes" id="UP000219799">
    <property type="component" value="Chromosome 12"/>
</dbReference>
<accession>A0A1C3L1G1</accession>
<organism evidence="1 2">
    <name type="scientific">Plasmodium malariae</name>
    <dbReference type="NCBI Taxonomy" id="5858"/>
    <lineage>
        <taxon>Eukaryota</taxon>
        <taxon>Sar</taxon>
        <taxon>Alveolata</taxon>
        <taxon>Apicomplexa</taxon>
        <taxon>Aconoidasida</taxon>
        <taxon>Haemosporida</taxon>
        <taxon>Plasmodiidae</taxon>
        <taxon>Plasmodium</taxon>
        <taxon>Plasmodium (Plasmodium)</taxon>
    </lineage>
</organism>
<name>A0A1C3L1G1_PLAMA</name>
<dbReference type="AlphaFoldDB" id="A0A1C3L1G1"/>
<dbReference type="VEuPathDB" id="PlasmoDB:PmUG01_12061100"/>
<gene>
    <name evidence="1" type="primary">PmlGA01_120054400</name>
    <name evidence="1" type="ORF">PMLGA01_120054400</name>
</gene>
<sequence length="89" mass="9849">MQIHTDNALTSGSGYWCSEGKHNANDIISWTGHLKNVRSLNGLTIHWAYSPGEVSVLASYDGNEPFEEVVPYQVIESRAGKQNSAEKQK</sequence>
<proteinExistence type="predicted"/>
<evidence type="ECO:0000313" key="2">
    <source>
        <dbReference type="Proteomes" id="UP000219799"/>
    </source>
</evidence>
<evidence type="ECO:0000313" key="1">
    <source>
        <dbReference type="EMBL" id="SBT80378.1"/>
    </source>
</evidence>
<reference evidence="1 2" key="1">
    <citation type="submission" date="2016-06" db="EMBL/GenBank/DDBJ databases">
        <authorList>
            <consortium name="Pathogen Informatics"/>
        </authorList>
    </citation>
    <scope>NUCLEOTIDE SEQUENCE [LARGE SCALE GENOMIC DNA]</scope>
    <source>
        <strain evidence="1">PmlGA01</strain>
    </source>
</reference>
<dbReference type="EMBL" id="LT594500">
    <property type="protein sequence ID" value="SBT80378.1"/>
    <property type="molecule type" value="Genomic_DNA"/>
</dbReference>